<gene>
    <name evidence="4" type="ORF">ACFQGD_24705</name>
</gene>
<keyword evidence="2" id="KW-0808">Transferase</keyword>
<evidence type="ECO:0000256" key="3">
    <source>
        <dbReference type="SAM" id="MobiDB-lite"/>
    </source>
</evidence>
<dbReference type="Gene3D" id="3.40.50.150">
    <property type="entry name" value="Vaccinia Virus protein VP39"/>
    <property type="match status" value="1"/>
</dbReference>
<feature type="compositionally biased region" description="Polar residues" evidence="3">
    <location>
        <begin position="260"/>
        <end position="272"/>
    </location>
</feature>
<dbReference type="PANTHER" id="PTHR34136">
    <property type="match status" value="1"/>
</dbReference>
<dbReference type="InterPro" id="IPR029063">
    <property type="entry name" value="SAM-dependent_MTases_sf"/>
</dbReference>
<dbReference type="Pfam" id="PF03808">
    <property type="entry name" value="Glyco_tran_WecG"/>
    <property type="match status" value="1"/>
</dbReference>
<evidence type="ECO:0000313" key="4">
    <source>
        <dbReference type="EMBL" id="MFC6870344.1"/>
    </source>
</evidence>
<comment type="caution">
    <text evidence="4">The sequence shown here is derived from an EMBL/GenBank/DDBJ whole genome shotgun (WGS) entry which is preliminary data.</text>
</comment>
<dbReference type="CDD" id="cd06533">
    <property type="entry name" value="Glyco_transf_WecG_TagA"/>
    <property type="match status" value="1"/>
</dbReference>
<evidence type="ECO:0000313" key="5">
    <source>
        <dbReference type="Proteomes" id="UP001596337"/>
    </source>
</evidence>
<dbReference type="RefSeq" id="WP_345395362.1">
    <property type="nucleotide sequence ID" value="NZ_BAABLA010000023.1"/>
</dbReference>
<evidence type="ECO:0000256" key="2">
    <source>
        <dbReference type="ARBA" id="ARBA00022679"/>
    </source>
</evidence>
<evidence type="ECO:0000256" key="1">
    <source>
        <dbReference type="ARBA" id="ARBA00022676"/>
    </source>
</evidence>
<name>A0ABW2C8E4_9PSEU</name>
<organism evidence="4 5">
    <name type="scientific">Haloechinothrix salitolerans</name>
    <dbReference type="NCBI Taxonomy" id="926830"/>
    <lineage>
        <taxon>Bacteria</taxon>
        <taxon>Bacillati</taxon>
        <taxon>Actinomycetota</taxon>
        <taxon>Actinomycetes</taxon>
        <taxon>Pseudonocardiales</taxon>
        <taxon>Pseudonocardiaceae</taxon>
        <taxon>Haloechinothrix</taxon>
    </lineage>
</organism>
<dbReference type="NCBIfam" id="TIGR00696">
    <property type="entry name" value="wecG_tagA_cpsF"/>
    <property type="match status" value="1"/>
</dbReference>
<sequence length="592" mass="65143">MSTVTEPRVDVLGVRVSITSIADSLERIGGWIDRREQHYVCVSGVHGVMESRHDPELRRIHNASGLTVPDGAPLLWAGRYVGADAMGRVRGPDLMPALAERAAERGWRIYCYGAAPGVAERLADRLCARYPGLRVVGAASPPFGELDPEAEAPFVDEINAAKPDIVFVGMSTPKQERWMSWALGKVTAPALLGFGAAFDIHAGLAEQAPAWIRPTGFEWAYRMARSPRRLGPRYLKHNPRFVAAVLRSPPRLHGAADSPLRSTDMAQHSSGTPAAASGDSDVAQGVAAKGLLKRAAVTALTSLERSRLHVLPAHFYSSVPQRRWLRDNEELWRRPTELPGVRWRLDEQIDWLARVCTTSYLDEVRGFGFLRDLDARGIDFRYGAIEAQVLHCVVRGFAPKRIVEIGSGASTAIMSAAVSRTVAEGGRASQITTIDPYAPAALRHLPHVSVREFPAQRVPTETVTGLGEGDLLFIDSTHAVKTGSELHRIYLELLPSLPPGVLVHIHDIYLPYQYSPWVLDDIWDWQETALLSALLIGNDRFEVLSCQPALHHARPDALAAVLPDYRPRPMTRGIDDGRGAGHFPSSIWLRTR</sequence>
<dbReference type="Pfam" id="PF13578">
    <property type="entry name" value="Methyltransf_24"/>
    <property type="match status" value="1"/>
</dbReference>
<proteinExistence type="predicted"/>
<accession>A0ABW2C8E4</accession>
<protein>
    <submittedName>
        <fullName evidence="4">WecB/TagA/CpsF family glycosyltransferase</fullName>
    </submittedName>
</protein>
<dbReference type="Proteomes" id="UP001596337">
    <property type="component" value="Unassembled WGS sequence"/>
</dbReference>
<dbReference type="InterPro" id="IPR004629">
    <property type="entry name" value="WecG_TagA_CpsF"/>
</dbReference>
<keyword evidence="5" id="KW-1185">Reference proteome</keyword>
<reference evidence="5" key="1">
    <citation type="journal article" date="2019" name="Int. J. Syst. Evol. Microbiol.">
        <title>The Global Catalogue of Microorganisms (GCM) 10K type strain sequencing project: providing services to taxonomists for standard genome sequencing and annotation.</title>
        <authorList>
            <consortium name="The Broad Institute Genomics Platform"/>
            <consortium name="The Broad Institute Genome Sequencing Center for Infectious Disease"/>
            <person name="Wu L."/>
            <person name="Ma J."/>
        </authorList>
    </citation>
    <scope>NUCLEOTIDE SEQUENCE [LARGE SCALE GENOMIC DNA]</scope>
    <source>
        <strain evidence="5">KCTC 32255</strain>
    </source>
</reference>
<feature type="region of interest" description="Disordered" evidence="3">
    <location>
        <begin position="252"/>
        <end position="280"/>
    </location>
</feature>
<keyword evidence="1" id="KW-0328">Glycosyltransferase</keyword>
<dbReference type="EMBL" id="JBHSXX010000001">
    <property type="protein sequence ID" value="MFC6870344.1"/>
    <property type="molecule type" value="Genomic_DNA"/>
</dbReference>
<dbReference type="PANTHER" id="PTHR34136:SF1">
    <property type="entry name" value="UDP-N-ACETYL-D-MANNOSAMINURONIC ACID TRANSFERASE"/>
    <property type="match status" value="1"/>
</dbReference>
<dbReference type="SUPFAM" id="SSF53335">
    <property type="entry name" value="S-adenosyl-L-methionine-dependent methyltransferases"/>
    <property type="match status" value="1"/>
</dbReference>